<evidence type="ECO:0000313" key="3">
    <source>
        <dbReference type="Proteomes" id="UP000266441"/>
    </source>
</evidence>
<feature type="domain" description="YoaP-like" evidence="1">
    <location>
        <begin position="209"/>
        <end position="248"/>
    </location>
</feature>
<dbReference type="InterPro" id="IPR016181">
    <property type="entry name" value="Acyl_CoA_acyltransferase"/>
</dbReference>
<dbReference type="Pfam" id="PF14268">
    <property type="entry name" value="YoaP"/>
    <property type="match status" value="1"/>
</dbReference>
<evidence type="ECO:0000259" key="1">
    <source>
        <dbReference type="Pfam" id="PF14268"/>
    </source>
</evidence>
<name>A0A399CVN7_9BACT</name>
<dbReference type="OrthoDB" id="3172674at2"/>
<comment type="caution">
    <text evidence="2">The sequence shown here is derived from an EMBL/GenBank/DDBJ whole genome shotgun (WGS) entry which is preliminary data.</text>
</comment>
<sequence length="257" mass="29029">MNKEVEIVTINQENLALYPDVICFINPKNQAFPLKIEWIKQRLSEGLRIKLIYLAGQKKAVGFIEYVPGEYAWRAVSASGYLFIHCLFVYPNKNKNLGLGTQLITECINDANLNKCKGVAVVASKGSFMAGDELFLKNGFKVIETDGAGNQLLALTFGNGTLPVINDWKSQRARYQGLHIIYSKQCPWVVRFVEEIRGTETAKKLNLVITEIKTPEEAQNAPSLYSTFNLIYNGKILADRYISNTRFNNILKKEKLI</sequence>
<dbReference type="Gene3D" id="3.40.630.30">
    <property type="match status" value="1"/>
</dbReference>
<dbReference type="Proteomes" id="UP000266441">
    <property type="component" value="Unassembled WGS sequence"/>
</dbReference>
<keyword evidence="2" id="KW-0808">Transferase</keyword>
<proteinExistence type="predicted"/>
<dbReference type="RefSeq" id="WP_119351458.1">
    <property type="nucleotide sequence ID" value="NZ_QWET01000018.1"/>
</dbReference>
<protein>
    <submittedName>
        <fullName evidence="2">GNAT family N-acetyltransferase</fullName>
    </submittedName>
</protein>
<dbReference type="GO" id="GO:0016740">
    <property type="term" value="F:transferase activity"/>
    <property type="evidence" value="ECO:0007669"/>
    <property type="project" value="UniProtKB-KW"/>
</dbReference>
<dbReference type="InterPro" id="IPR025685">
    <property type="entry name" value="YoaP-like_dom"/>
</dbReference>
<accession>A0A399CVN7</accession>
<dbReference type="EMBL" id="QWET01000018">
    <property type="protein sequence ID" value="RIH63649.1"/>
    <property type="molecule type" value="Genomic_DNA"/>
</dbReference>
<gene>
    <name evidence="2" type="ORF">D1164_18890</name>
</gene>
<dbReference type="CDD" id="cd04301">
    <property type="entry name" value="NAT_SF"/>
    <property type="match status" value="1"/>
</dbReference>
<dbReference type="SUPFAM" id="SSF55729">
    <property type="entry name" value="Acyl-CoA N-acyltransferases (Nat)"/>
    <property type="match status" value="1"/>
</dbReference>
<organism evidence="2 3">
    <name type="scientific">Mariniphaga sediminis</name>
    <dbReference type="NCBI Taxonomy" id="1628158"/>
    <lineage>
        <taxon>Bacteria</taxon>
        <taxon>Pseudomonadati</taxon>
        <taxon>Bacteroidota</taxon>
        <taxon>Bacteroidia</taxon>
        <taxon>Marinilabiliales</taxon>
        <taxon>Prolixibacteraceae</taxon>
        <taxon>Mariniphaga</taxon>
    </lineage>
</organism>
<keyword evidence="3" id="KW-1185">Reference proteome</keyword>
<reference evidence="2 3" key="1">
    <citation type="journal article" date="2015" name="Int. J. Syst. Evol. Microbiol.">
        <title>Mariniphaga sediminis sp. nov., isolated from coastal sediment.</title>
        <authorList>
            <person name="Wang F.Q."/>
            <person name="Shen Q.Y."/>
            <person name="Chen G.J."/>
            <person name="Du Z.J."/>
        </authorList>
    </citation>
    <scope>NUCLEOTIDE SEQUENCE [LARGE SCALE GENOMIC DNA]</scope>
    <source>
        <strain evidence="2 3">SY21</strain>
    </source>
</reference>
<evidence type="ECO:0000313" key="2">
    <source>
        <dbReference type="EMBL" id="RIH63649.1"/>
    </source>
</evidence>
<dbReference type="AlphaFoldDB" id="A0A399CVN7"/>